<sequence length="484" mass="51992">MKASTCALLLGFLLSVLVVASPLGDMGRYSPVEGALLQGSIYAGGYAGSVFRPSPVALIVNSSRAVVYTWNASGMVVSVRASGRGAIMSGFIRGEGGVSGLVSVFQDIGVRSFALEGDADIYVADGILDNGSLVVAGYFSRRGSRDLDVFVARVTLEGGIAGVKCYGSPDYPDTARRIIAGSDGYYVLGETWAYNVSQSDVLLLKLGRDLSLKDSLSVGGAGIDTGEDLAITRDGDYVFVGATEVEGVKLGFVTRVSSVGGLLWLRGYRTLGDTFLKRLWLDPSAGRVYVIGSGTFEEGRREPFVLVLDELWGWVFNESQLVVARTEPFLSLSGDISGGRVILFRSGGVSLVGPGDRATDYVFGPTSLNRTLVLDDTPELPYYAKAIYGWRVLKGVVSSRVCPEISVRRIDPSVSTISIEYRELVVERKPFERRLDVGLVIRRFVERNIPVFLLLPVLVAFLAIVYSTLRSTPSARRAGTPSPG</sequence>
<dbReference type="EMBL" id="CP062310">
    <property type="protein sequence ID" value="QOJ78457.1"/>
    <property type="molecule type" value="Genomic_DNA"/>
</dbReference>
<evidence type="ECO:0000313" key="3">
    <source>
        <dbReference type="Proteomes" id="UP000594121"/>
    </source>
</evidence>
<name>A0A7L9FFK3_9CREN</name>
<dbReference type="PANTHER" id="PTHR42754">
    <property type="entry name" value="ENDOGLUCANASE"/>
    <property type="match status" value="1"/>
</dbReference>
<dbReference type="RefSeq" id="WP_192818429.1">
    <property type="nucleotide sequence ID" value="NZ_CP062310.1"/>
</dbReference>
<keyword evidence="1" id="KW-0472">Membrane</keyword>
<dbReference type="KEGG" id="thel:IG193_06790"/>
<keyword evidence="1" id="KW-0812">Transmembrane</keyword>
<dbReference type="GeneID" id="59149588"/>
<protein>
    <submittedName>
        <fullName evidence="2">Uncharacterized protein</fullName>
    </submittedName>
</protein>
<keyword evidence="1" id="KW-1133">Transmembrane helix</keyword>
<dbReference type="Proteomes" id="UP000594121">
    <property type="component" value="Chromosome"/>
</dbReference>
<accession>A0A7L9FFK3</accession>
<evidence type="ECO:0000256" key="1">
    <source>
        <dbReference type="SAM" id="Phobius"/>
    </source>
</evidence>
<organism evidence="2 3">
    <name type="scientific">Infirmifilum lucidum</name>
    <dbReference type="NCBI Taxonomy" id="2776706"/>
    <lineage>
        <taxon>Archaea</taxon>
        <taxon>Thermoproteota</taxon>
        <taxon>Thermoprotei</taxon>
        <taxon>Thermofilales</taxon>
        <taxon>Thermofilaceae</taxon>
        <taxon>Infirmifilum</taxon>
    </lineage>
</organism>
<keyword evidence="3" id="KW-1185">Reference proteome</keyword>
<reference evidence="2 3" key="1">
    <citation type="submission" date="2020-10" db="EMBL/GenBank/DDBJ databases">
        <title>Thermofilum lucidum 3507LT sp. nov. a novel member of Thermofilaceae family isolated from Chile hot spring, and proposal of description order Thermofilales.</title>
        <authorList>
            <person name="Zayulina K.S."/>
            <person name="Elcheninov A.G."/>
            <person name="Toshchakov S.V."/>
            <person name="Kublanov I.V."/>
        </authorList>
    </citation>
    <scope>NUCLEOTIDE SEQUENCE [LARGE SCALE GENOMIC DNA]</scope>
    <source>
        <strain evidence="2 3">3507LT</strain>
    </source>
</reference>
<dbReference type="InParanoid" id="A0A7L9FFK3"/>
<dbReference type="PANTHER" id="PTHR42754:SF1">
    <property type="entry name" value="LIPOPROTEIN"/>
    <property type="match status" value="1"/>
</dbReference>
<proteinExistence type="predicted"/>
<gene>
    <name evidence="2" type="ORF">IG193_06790</name>
</gene>
<dbReference type="AlphaFoldDB" id="A0A7L9FFK3"/>
<feature type="transmembrane region" description="Helical" evidence="1">
    <location>
        <begin position="449"/>
        <end position="469"/>
    </location>
</feature>
<evidence type="ECO:0000313" key="2">
    <source>
        <dbReference type="EMBL" id="QOJ78457.1"/>
    </source>
</evidence>